<organism evidence="6 7">
    <name type="scientific">Marinobacter salinisoli</name>
    <dbReference type="NCBI Taxonomy" id="2769486"/>
    <lineage>
        <taxon>Bacteria</taxon>
        <taxon>Pseudomonadati</taxon>
        <taxon>Pseudomonadota</taxon>
        <taxon>Gammaproteobacteria</taxon>
        <taxon>Pseudomonadales</taxon>
        <taxon>Marinobacteraceae</taxon>
        <taxon>Marinobacter</taxon>
    </lineage>
</organism>
<accession>A0ABX7MWL1</accession>
<feature type="active site" description="Proton acceptor" evidence="5">
    <location>
        <position position="71"/>
    </location>
</feature>
<comment type="cofactor">
    <cofactor evidence="5">
        <name>a divalent metal cation</name>
        <dbReference type="ChEBI" id="CHEBI:60240"/>
    </cofactor>
</comment>
<dbReference type="CDD" id="cd00555">
    <property type="entry name" value="Maf"/>
    <property type="match status" value="1"/>
</dbReference>
<evidence type="ECO:0000256" key="2">
    <source>
        <dbReference type="ARBA" id="ARBA00022490"/>
    </source>
</evidence>
<feature type="site" description="Important for substrate specificity" evidence="5">
    <location>
        <position position="72"/>
    </location>
</feature>
<dbReference type="PANTHER" id="PTHR43213:SF10">
    <property type="entry name" value="7-METHYL-GTP PYROPHOSPHATASE"/>
    <property type="match status" value="1"/>
</dbReference>
<evidence type="ECO:0000313" key="6">
    <source>
        <dbReference type="EMBL" id="QSP96529.1"/>
    </source>
</evidence>
<dbReference type="NCBIfam" id="TIGR00172">
    <property type="entry name" value="maf"/>
    <property type="match status" value="1"/>
</dbReference>
<gene>
    <name evidence="6" type="primary">maf</name>
    <name evidence="6" type="ORF">LPB19_09625</name>
</gene>
<comment type="function">
    <text evidence="5">Nucleoside triphosphate pyrophosphatase that hydrolyzes 7-methyl-GTP (m(7)GTP). May have a dual role in cell division arrest and in preventing the incorporation of modified nucleotides into cellular nucleic acids.</text>
</comment>
<keyword evidence="2 5" id="KW-0963">Cytoplasm</keyword>
<comment type="subcellular location">
    <subcellularLocation>
        <location evidence="1 5">Cytoplasm</location>
    </subcellularLocation>
</comment>
<feature type="site" description="Important for substrate specificity" evidence="5">
    <location>
        <position position="14"/>
    </location>
</feature>
<evidence type="ECO:0000256" key="4">
    <source>
        <dbReference type="ARBA" id="ARBA00023080"/>
    </source>
</evidence>
<protein>
    <recommendedName>
        <fullName evidence="5">7-methyl-GTP pyrophosphatase</fullName>
        <shortName evidence="5">m(7)GTP pyrophosphatase</shortName>
        <ecNumber evidence="5">3.6.1.-</ecNumber>
    </recommendedName>
</protein>
<keyword evidence="7" id="KW-1185">Reference proteome</keyword>
<dbReference type="EC" id="3.6.1.-" evidence="5"/>
<feature type="site" description="Important for substrate specificity" evidence="5">
    <location>
        <position position="157"/>
    </location>
</feature>
<dbReference type="InterPro" id="IPR003697">
    <property type="entry name" value="Maf-like"/>
</dbReference>
<dbReference type="PANTHER" id="PTHR43213">
    <property type="entry name" value="BIFUNCTIONAL DTTP/UTP PYROPHOSPHATASE/METHYLTRANSFERASE PROTEIN-RELATED"/>
    <property type="match status" value="1"/>
</dbReference>
<dbReference type="Proteomes" id="UP000663555">
    <property type="component" value="Chromosome"/>
</dbReference>
<evidence type="ECO:0000256" key="5">
    <source>
        <dbReference type="HAMAP-Rule" id="MF_00528"/>
    </source>
</evidence>
<dbReference type="Pfam" id="PF02545">
    <property type="entry name" value="Maf"/>
    <property type="match status" value="1"/>
</dbReference>
<dbReference type="InterPro" id="IPR029001">
    <property type="entry name" value="ITPase-like_fam"/>
</dbReference>
<keyword evidence="4 5" id="KW-0546">Nucleotide metabolism</keyword>
<evidence type="ECO:0000256" key="3">
    <source>
        <dbReference type="ARBA" id="ARBA00022801"/>
    </source>
</evidence>
<name>A0ABX7MWL1_9GAMM</name>
<dbReference type="Gene3D" id="3.90.950.10">
    <property type="match status" value="1"/>
</dbReference>
<dbReference type="HAMAP" id="MF_00528">
    <property type="entry name" value="Maf"/>
    <property type="match status" value="1"/>
</dbReference>
<dbReference type="EMBL" id="CP071247">
    <property type="protein sequence ID" value="QSP96529.1"/>
    <property type="molecule type" value="Genomic_DNA"/>
</dbReference>
<sequence length="203" mass="22444">MTERPLMLASSSPYRRALLARLELPFQCASPDIDETPQPGENAEQLATRLAESKARALAAHYDNHWIIGSDQVACLPDGTLLNKPGSHQSAVEQLRQSSGQCVQFMTGLALLDTSTSSLQVHCETFSVNFRDLSEAEIEAYLRREEPYDCAGSFRMEGLGITLFKSMAGRDPNSLIGLPLIALIDMLRQWGRNPLLEPTAIQR</sequence>
<evidence type="ECO:0000256" key="1">
    <source>
        <dbReference type="ARBA" id="ARBA00004496"/>
    </source>
</evidence>
<dbReference type="RefSeq" id="WP_206645755.1">
    <property type="nucleotide sequence ID" value="NZ_CP071247.1"/>
</dbReference>
<keyword evidence="3 5" id="KW-0378">Hydrolase</keyword>
<comment type="similarity">
    <text evidence="5">Belongs to the Maf family. YceF subfamily.</text>
</comment>
<dbReference type="SUPFAM" id="SSF52972">
    <property type="entry name" value="ITPase-like"/>
    <property type="match status" value="1"/>
</dbReference>
<dbReference type="PIRSF" id="PIRSF006305">
    <property type="entry name" value="Maf"/>
    <property type="match status" value="1"/>
</dbReference>
<reference evidence="6 7" key="1">
    <citation type="submission" date="2021-03" db="EMBL/GenBank/DDBJ databases">
        <title>Genome sequencing of Marinobacter sp. LPB0319.</title>
        <authorList>
            <person name="Kim J."/>
        </authorList>
    </citation>
    <scope>NUCLEOTIDE SEQUENCE [LARGE SCALE GENOMIC DNA]</scope>
    <source>
        <strain evidence="6 7">LPB0319</strain>
    </source>
</reference>
<comment type="caution">
    <text evidence="5">Lacks conserved residue(s) required for the propagation of feature annotation.</text>
</comment>
<proteinExistence type="inferred from homology"/>
<comment type="catalytic activity">
    <reaction evidence="5">
        <text>N(7)-methyl-GTP + H2O = N(7)-methyl-GMP + diphosphate + H(+)</text>
        <dbReference type="Rhea" id="RHEA:58744"/>
        <dbReference type="ChEBI" id="CHEBI:15377"/>
        <dbReference type="ChEBI" id="CHEBI:15378"/>
        <dbReference type="ChEBI" id="CHEBI:33019"/>
        <dbReference type="ChEBI" id="CHEBI:58285"/>
        <dbReference type="ChEBI" id="CHEBI:87133"/>
    </reaction>
</comment>
<evidence type="ECO:0000313" key="7">
    <source>
        <dbReference type="Proteomes" id="UP000663555"/>
    </source>
</evidence>